<reference evidence="2 3" key="1">
    <citation type="journal article" date="2012" name="Genome Biol.">
        <title>Genome and low-iron response of an oceanic diatom adapted to chronic iron limitation.</title>
        <authorList>
            <person name="Lommer M."/>
            <person name="Specht M."/>
            <person name="Roy A.S."/>
            <person name="Kraemer L."/>
            <person name="Andreson R."/>
            <person name="Gutowska M.A."/>
            <person name="Wolf J."/>
            <person name="Bergner S.V."/>
            <person name="Schilhabel M.B."/>
            <person name="Klostermeier U.C."/>
            <person name="Beiko R.G."/>
            <person name="Rosenstiel P."/>
            <person name="Hippler M."/>
            <person name="Laroche J."/>
        </authorList>
    </citation>
    <scope>NUCLEOTIDE SEQUENCE [LARGE SCALE GENOMIC DNA]</scope>
    <source>
        <strain evidence="2 3">CCMP1005</strain>
    </source>
</reference>
<proteinExistence type="predicted"/>
<sequence>MINEVMKRGPSMTPTKYSDNDIAVRRHATFCQTLEAELDHALRASGLDEFGIEYDRPLPMSAARRPSAHHATQNAAVMEEHTTIKNTPTELLLKGLHPFDKTNPPIREVESRAWLDKATTELRNILDAVDPTHVGFEVEDTNVAAHHNLEEAAILPFMGMYIGDYAKPHSSPARHCQYLIMSSRGFGPASCAPPTRVVTREADELNGAGAEKPCDDAALQSSSYEESLKRVDDKLQDILEKVRTIIAEALGERKAHRDDDLAVLPAKPVEPSTRAILPSTPVKAPTIRSSNRASPSSKRATGGTGNFRGGYQPDETEGYVYWAAFLDDLRAPRSDRGSRGFPSPKKGARGPPQRDKRHWANPSYRVALPINDSEPPSQHLWNNHDGPGINVMPLAPWVYGNTTMGTGLILLC</sequence>
<evidence type="ECO:0000313" key="3">
    <source>
        <dbReference type="Proteomes" id="UP000266841"/>
    </source>
</evidence>
<accession>K0RT16</accession>
<evidence type="ECO:0000256" key="1">
    <source>
        <dbReference type="SAM" id="MobiDB-lite"/>
    </source>
</evidence>
<feature type="region of interest" description="Disordered" evidence="1">
    <location>
        <begin position="333"/>
        <end position="359"/>
    </location>
</feature>
<evidence type="ECO:0000313" key="2">
    <source>
        <dbReference type="EMBL" id="EJK56993.1"/>
    </source>
</evidence>
<name>K0RT16_THAOC</name>
<dbReference type="Proteomes" id="UP000266841">
    <property type="component" value="Unassembled WGS sequence"/>
</dbReference>
<comment type="caution">
    <text evidence="2">The sequence shown here is derived from an EMBL/GenBank/DDBJ whole genome shotgun (WGS) entry which is preliminary data.</text>
</comment>
<keyword evidence="3" id="KW-1185">Reference proteome</keyword>
<dbReference type="AlphaFoldDB" id="K0RT16"/>
<gene>
    <name evidence="2" type="ORF">THAOC_23013</name>
</gene>
<feature type="region of interest" description="Disordered" evidence="1">
    <location>
        <begin position="272"/>
        <end position="311"/>
    </location>
</feature>
<protein>
    <submittedName>
        <fullName evidence="2">Uncharacterized protein</fullName>
    </submittedName>
</protein>
<feature type="compositionally biased region" description="Polar residues" evidence="1">
    <location>
        <begin position="287"/>
        <end position="299"/>
    </location>
</feature>
<dbReference type="EMBL" id="AGNL01029904">
    <property type="protein sequence ID" value="EJK56993.1"/>
    <property type="molecule type" value="Genomic_DNA"/>
</dbReference>
<organism evidence="2 3">
    <name type="scientific">Thalassiosira oceanica</name>
    <name type="common">Marine diatom</name>
    <dbReference type="NCBI Taxonomy" id="159749"/>
    <lineage>
        <taxon>Eukaryota</taxon>
        <taxon>Sar</taxon>
        <taxon>Stramenopiles</taxon>
        <taxon>Ochrophyta</taxon>
        <taxon>Bacillariophyta</taxon>
        <taxon>Coscinodiscophyceae</taxon>
        <taxon>Thalassiosirophycidae</taxon>
        <taxon>Thalassiosirales</taxon>
        <taxon>Thalassiosiraceae</taxon>
        <taxon>Thalassiosira</taxon>
    </lineage>
</organism>